<dbReference type="InterPro" id="IPR042184">
    <property type="entry name" value="YqeY/Aim41_N"/>
</dbReference>
<dbReference type="PANTHER" id="PTHR28055">
    <property type="entry name" value="ALTERED INHERITANCE OF MITOCHONDRIA PROTEIN 41, MITOCHONDRIAL"/>
    <property type="match status" value="1"/>
</dbReference>
<dbReference type="SUPFAM" id="SSF89095">
    <property type="entry name" value="GatB/YqeY motif"/>
    <property type="match status" value="1"/>
</dbReference>
<reference evidence="1" key="1">
    <citation type="submission" date="2015-04" db="EMBL/GenBank/DDBJ databases">
        <authorList>
            <person name="Syromyatnikov M.Y."/>
            <person name="Popov V.N."/>
        </authorList>
    </citation>
    <scope>NUCLEOTIDE SEQUENCE</scope>
    <source>
        <strain evidence="1">MO-1</strain>
    </source>
</reference>
<dbReference type="Gene3D" id="1.10.10.410">
    <property type="match status" value="1"/>
</dbReference>
<organism evidence="1">
    <name type="scientific">Magnetococcus massalia (strain MO-1)</name>
    <dbReference type="NCBI Taxonomy" id="451514"/>
    <lineage>
        <taxon>Bacteria</taxon>
        <taxon>Pseudomonadati</taxon>
        <taxon>Pseudomonadota</taxon>
        <taxon>Magnetococcia</taxon>
        <taxon>Magnetococcales</taxon>
        <taxon>Magnetococcaceae</taxon>
        <taxon>Magnetococcus</taxon>
    </lineage>
</organism>
<dbReference type="Pfam" id="PF09424">
    <property type="entry name" value="YqeY"/>
    <property type="match status" value="1"/>
</dbReference>
<evidence type="ECO:0000313" key="1">
    <source>
        <dbReference type="EMBL" id="CRH06731.1"/>
    </source>
</evidence>
<proteinExistence type="predicted"/>
<protein>
    <recommendedName>
        <fullName evidence="2">Glutamyl-tRNA amidotransferase</fullName>
    </recommendedName>
</protein>
<accession>A0A1S7LLJ8</accession>
<sequence>MEMQSRLGEEMKKAMREKDTARLSTLRMLKAAFLNEEKSGKGELTEADGLRIVRSLIKQRVDAAKMMRDGGREESAVKEEAEIEILNDFLPPPMHADEMTALVDQAISATGAQSIKQMGAVMGWLKKNGDERADFGQLSAQVKARLN</sequence>
<dbReference type="PANTHER" id="PTHR28055:SF1">
    <property type="entry name" value="ALTERED INHERITANCE OF MITOCHONDRIA PROTEIN 41, MITOCHONDRIAL"/>
    <property type="match status" value="1"/>
</dbReference>
<dbReference type="InterPro" id="IPR019004">
    <property type="entry name" value="YqeY/Aim41"/>
</dbReference>
<dbReference type="Gene3D" id="1.10.1510.10">
    <property type="entry name" value="Uncharacterised protein YqeY/AIM41 PF09424, N-terminal domain"/>
    <property type="match status" value="1"/>
</dbReference>
<dbReference type="GO" id="GO:0016884">
    <property type="term" value="F:carbon-nitrogen ligase activity, with glutamine as amido-N-donor"/>
    <property type="evidence" value="ECO:0007669"/>
    <property type="project" value="InterPro"/>
</dbReference>
<dbReference type="EMBL" id="LO017727">
    <property type="protein sequence ID" value="CRH06731.1"/>
    <property type="molecule type" value="Genomic_DNA"/>
</dbReference>
<gene>
    <name evidence="1" type="ORF">MAGMO_2574</name>
</gene>
<dbReference type="InterPro" id="IPR023168">
    <property type="entry name" value="GatB_Yqey_C_2"/>
</dbReference>
<evidence type="ECO:0008006" key="2">
    <source>
        <dbReference type="Google" id="ProtNLM"/>
    </source>
</evidence>
<name>A0A1S7LLJ8_MAGMO</name>
<dbReference type="AlphaFoldDB" id="A0A1S7LLJ8"/>
<dbReference type="InterPro" id="IPR003789">
    <property type="entry name" value="Asn/Gln_tRNA_amidoTrase-B-like"/>
</dbReference>